<name>A0A1M5X161_9GAMM</name>
<dbReference type="RefSeq" id="WP_143165711.1">
    <property type="nucleotide sequence ID" value="NZ_FQXG01000005.1"/>
</dbReference>
<gene>
    <name evidence="3" type="ORF">SAMN02745129_3144</name>
</gene>
<accession>A0A1M5X161</accession>
<dbReference type="EMBL" id="FQXG01000005">
    <property type="protein sequence ID" value="SHH93599.1"/>
    <property type="molecule type" value="Genomic_DNA"/>
</dbReference>
<evidence type="ECO:0000313" key="4">
    <source>
        <dbReference type="Proteomes" id="UP000184268"/>
    </source>
</evidence>
<evidence type="ECO:0000256" key="2">
    <source>
        <dbReference type="SAM" id="Phobius"/>
    </source>
</evidence>
<keyword evidence="2" id="KW-0472">Membrane</keyword>
<sequence length="62" mass="6868">MVLSILLRLLVGLAAVLVTLALFSLVGKVMDWVYRRWAPHGTWQPPLNTREPPASPVDSDAE</sequence>
<feature type="transmembrane region" description="Helical" evidence="2">
    <location>
        <begin position="6"/>
        <end position="26"/>
    </location>
</feature>
<dbReference type="AlphaFoldDB" id="A0A1M5X161"/>
<keyword evidence="2" id="KW-0812">Transmembrane</keyword>
<protein>
    <submittedName>
        <fullName evidence="3">Uncharacterized protein</fullName>
    </submittedName>
</protein>
<reference evidence="3 4" key="1">
    <citation type="submission" date="2016-11" db="EMBL/GenBank/DDBJ databases">
        <authorList>
            <person name="Jaros S."/>
            <person name="Januszkiewicz K."/>
            <person name="Wedrychowicz H."/>
        </authorList>
    </citation>
    <scope>NUCLEOTIDE SEQUENCE [LARGE SCALE GENOMIC DNA]</scope>
    <source>
        <strain evidence="3 4">DSM 16917</strain>
    </source>
</reference>
<dbReference type="STRING" id="299255.SAMN02745129_3144"/>
<dbReference type="Proteomes" id="UP000184268">
    <property type="component" value="Unassembled WGS sequence"/>
</dbReference>
<feature type="region of interest" description="Disordered" evidence="1">
    <location>
        <begin position="39"/>
        <end position="62"/>
    </location>
</feature>
<evidence type="ECO:0000256" key="1">
    <source>
        <dbReference type="SAM" id="MobiDB-lite"/>
    </source>
</evidence>
<organism evidence="3 4">
    <name type="scientific">Ferrimonas marina</name>
    <dbReference type="NCBI Taxonomy" id="299255"/>
    <lineage>
        <taxon>Bacteria</taxon>
        <taxon>Pseudomonadati</taxon>
        <taxon>Pseudomonadota</taxon>
        <taxon>Gammaproteobacteria</taxon>
        <taxon>Alteromonadales</taxon>
        <taxon>Ferrimonadaceae</taxon>
        <taxon>Ferrimonas</taxon>
    </lineage>
</organism>
<proteinExistence type="predicted"/>
<evidence type="ECO:0000313" key="3">
    <source>
        <dbReference type="EMBL" id="SHH93599.1"/>
    </source>
</evidence>
<keyword evidence="4" id="KW-1185">Reference proteome</keyword>
<keyword evidence="2" id="KW-1133">Transmembrane helix</keyword>